<organism evidence="2">
    <name type="scientific">marine sediment metagenome</name>
    <dbReference type="NCBI Taxonomy" id="412755"/>
    <lineage>
        <taxon>unclassified sequences</taxon>
        <taxon>metagenomes</taxon>
        <taxon>ecological metagenomes</taxon>
    </lineage>
</organism>
<sequence length="196" mass="20372">MVEEEKTAPSLSDLEGKVSRLAAQVETDANGARLATEAFAKMVKSGDVDKALEFADARQVATAAVTKSESQLKTAQSAVTSAKYAVNAEKIAAIHDAIRGDKSMNSHFDALRGFGVTKLTLEVSEETGKLLINSSGPSVKRARGGGGTGSRGQALTVDGEEYPSASAANKAFYPDSGPLSRESIVSKLVNAGHEVS</sequence>
<proteinExistence type="predicted"/>
<feature type="region of interest" description="Disordered" evidence="1">
    <location>
        <begin position="134"/>
        <end position="161"/>
    </location>
</feature>
<evidence type="ECO:0000313" key="2">
    <source>
        <dbReference type="EMBL" id="KKK67502.1"/>
    </source>
</evidence>
<accession>A0A0F8XEB3</accession>
<comment type="caution">
    <text evidence="2">The sequence shown here is derived from an EMBL/GenBank/DDBJ whole genome shotgun (WGS) entry which is preliminary data.</text>
</comment>
<dbReference type="AlphaFoldDB" id="A0A0F8XEB3"/>
<gene>
    <name evidence="2" type="ORF">LCGC14_2953420</name>
</gene>
<dbReference type="EMBL" id="LAZR01059579">
    <property type="protein sequence ID" value="KKK67502.1"/>
    <property type="molecule type" value="Genomic_DNA"/>
</dbReference>
<reference evidence="2" key="1">
    <citation type="journal article" date="2015" name="Nature">
        <title>Complex archaea that bridge the gap between prokaryotes and eukaryotes.</title>
        <authorList>
            <person name="Spang A."/>
            <person name="Saw J.H."/>
            <person name="Jorgensen S.L."/>
            <person name="Zaremba-Niedzwiedzka K."/>
            <person name="Martijn J."/>
            <person name="Lind A.E."/>
            <person name="van Eijk R."/>
            <person name="Schleper C."/>
            <person name="Guy L."/>
            <person name="Ettema T.J."/>
        </authorList>
    </citation>
    <scope>NUCLEOTIDE SEQUENCE</scope>
</reference>
<evidence type="ECO:0000256" key="1">
    <source>
        <dbReference type="SAM" id="MobiDB-lite"/>
    </source>
</evidence>
<protein>
    <submittedName>
        <fullName evidence="2">Uncharacterized protein</fullName>
    </submittedName>
</protein>
<name>A0A0F8XEB3_9ZZZZ</name>